<evidence type="ECO:0000313" key="9">
    <source>
        <dbReference type="Proteomes" id="UP000095100"/>
    </source>
</evidence>
<feature type="coiled-coil region" evidence="6">
    <location>
        <begin position="582"/>
        <end position="609"/>
    </location>
</feature>
<evidence type="ECO:0000313" key="8">
    <source>
        <dbReference type="EMBL" id="AOK22581.1"/>
    </source>
</evidence>
<keyword evidence="3 7" id="KW-0732">Signal</keyword>
<keyword evidence="6" id="KW-0175">Coiled coil</keyword>
<evidence type="ECO:0000256" key="2">
    <source>
        <dbReference type="ARBA" id="ARBA00022670"/>
    </source>
</evidence>
<keyword evidence="4" id="KW-0378">Hydrolase</keyword>
<protein>
    <submittedName>
        <fullName evidence="8">Peptidase S1</fullName>
    </submittedName>
</protein>
<feature type="signal peptide" evidence="7">
    <location>
        <begin position="1"/>
        <end position="24"/>
    </location>
</feature>
<keyword evidence="5" id="KW-0325">Glycoprotein</keyword>
<dbReference type="Proteomes" id="UP000095100">
    <property type="component" value="Chromosome 1"/>
</dbReference>
<dbReference type="PROSITE" id="PS51257">
    <property type="entry name" value="PROKAR_LIPOPROTEIN"/>
    <property type="match status" value="1"/>
</dbReference>
<dbReference type="EMBL" id="CP013446">
    <property type="protein sequence ID" value="AOK22581.1"/>
    <property type="molecule type" value="Genomic_DNA"/>
</dbReference>
<keyword evidence="1" id="KW-0121">Carboxypeptidase</keyword>
<accession>A0AAU8UAL5</accession>
<reference evidence="8 9" key="1">
    <citation type="submission" date="2015-12" db="EMBL/GenBank/DDBJ databases">
        <title>Diversity of Burkholderia near neighbor genomes.</title>
        <authorList>
            <person name="Sahl J."/>
            <person name="Wagner D."/>
            <person name="Keim P."/>
        </authorList>
    </citation>
    <scope>NUCLEOTIDE SEQUENCE [LARGE SCALE GENOMIC DNA]</scope>
    <source>
        <strain evidence="8 9">MSMB1189WGS</strain>
    </source>
</reference>
<dbReference type="AlphaFoldDB" id="A0AAU8UAL5"/>
<proteinExistence type="predicted"/>
<gene>
    <name evidence="8" type="ORF">WK67_07355</name>
</gene>
<evidence type="ECO:0000256" key="4">
    <source>
        <dbReference type="ARBA" id="ARBA00022801"/>
    </source>
</evidence>
<evidence type="ECO:0000256" key="3">
    <source>
        <dbReference type="ARBA" id="ARBA00022729"/>
    </source>
</evidence>
<dbReference type="SUPFAM" id="SSF53474">
    <property type="entry name" value="alpha/beta-Hydrolases"/>
    <property type="match status" value="1"/>
</dbReference>
<dbReference type="Gene3D" id="3.40.50.1820">
    <property type="entry name" value="alpha/beta hydrolase"/>
    <property type="match status" value="1"/>
</dbReference>
<feature type="chain" id="PRO_5043347400" evidence="7">
    <location>
        <begin position="25"/>
        <end position="611"/>
    </location>
</feature>
<dbReference type="GO" id="GO:0004185">
    <property type="term" value="F:serine-type carboxypeptidase activity"/>
    <property type="evidence" value="ECO:0007669"/>
    <property type="project" value="InterPro"/>
</dbReference>
<organism evidence="8 9">
    <name type="scientific">Burkholderia ubonensis</name>
    <dbReference type="NCBI Taxonomy" id="101571"/>
    <lineage>
        <taxon>Bacteria</taxon>
        <taxon>Pseudomonadati</taxon>
        <taxon>Pseudomonadota</taxon>
        <taxon>Betaproteobacteria</taxon>
        <taxon>Burkholderiales</taxon>
        <taxon>Burkholderiaceae</taxon>
        <taxon>Burkholderia</taxon>
        <taxon>Burkholderia cepacia complex</taxon>
    </lineage>
</organism>
<sequence>MTTLKSLKDGFALFGTTLSGPLVAATAAALLVTGCGGDDGASPSAAAAAAATAANTPASGASTNAAQADQPFVDTDVYGTGPNDAVTDATEGAAVVHRQVSIGGKVVKYTATAGHLTTIDPVTSQPNAKMFYVAYTQDNPDPSKPRPVTFFYNGGPGSSSVYLLLGSFGPKRLQSSFPNFTPPAPYKLLDNPDSLLDRSDLVFINPVGTGYSAAIAPAKNKDFWGVDQDARSIDRFIQRYLTKYSRWNSPKFLFGESYGTARSAVVSWALHEDGIELNGITLQSSILDYANALSAVGTFPTLAADAFYWKKSTVTPTPTDLDAYMVQARNYADNVLTPLAQAPNPQDGGFVNVRLNLNLQTAQQMGSYIGTDPVSLIQTFGNPAALGNVPSSNDNPPYTFFLTLVPGIQIGQYDGRANYTGKGIAPYILPNSGGNDPSINNIGGAYTVLWNSYLNTDLKYTSTSSFVDLNDQVFNNWDFSHTDPTGANRGGGNTLYTAGDLASSMSLNPDLKVLSANGYFDAVTPFHQTELTLAQMPLDPTIKAQNLTIKNYPSGHMIYLNDASRTALKGDLGNFYDGILANRAALQRVQKLQMRAQQLRQQKLEQQQQLH</sequence>
<evidence type="ECO:0000256" key="7">
    <source>
        <dbReference type="SAM" id="SignalP"/>
    </source>
</evidence>
<keyword evidence="2" id="KW-0645">Protease</keyword>
<dbReference type="PANTHER" id="PTHR11802">
    <property type="entry name" value="SERINE PROTEASE FAMILY S10 SERINE CARBOXYPEPTIDASE"/>
    <property type="match status" value="1"/>
</dbReference>
<name>A0AAU8UAL5_9BURK</name>
<evidence type="ECO:0000256" key="1">
    <source>
        <dbReference type="ARBA" id="ARBA00022645"/>
    </source>
</evidence>
<evidence type="ECO:0000256" key="5">
    <source>
        <dbReference type="ARBA" id="ARBA00023180"/>
    </source>
</evidence>
<dbReference type="InterPro" id="IPR029058">
    <property type="entry name" value="AB_hydrolase_fold"/>
</dbReference>
<evidence type="ECO:0000256" key="6">
    <source>
        <dbReference type="SAM" id="Coils"/>
    </source>
</evidence>
<dbReference type="InterPro" id="IPR001563">
    <property type="entry name" value="Peptidase_S10"/>
</dbReference>
<dbReference type="GO" id="GO:0006508">
    <property type="term" value="P:proteolysis"/>
    <property type="evidence" value="ECO:0007669"/>
    <property type="project" value="UniProtKB-KW"/>
</dbReference>
<dbReference type="PANTHER" id="PTHR11802:SF3">
    <property type="entry name" value="RETINOID-INDUCIBLE SERINE CARBOXYPEPTIDASE"/>
    <property type="match status" value="1"/>
</dbReference>
<dbReference type="RefSeq" id="WP_069269916.1">
    <property type="nucleotide sequence ID" value="NZ_CP013446.1"/>
</dbReference>
<dbReference type="Pfam" id="PF00450">
    <property type="entry name" value="Peptidase_S10"/>
    <property type="match status" value="1"/>
</dbReference>